<organism evidence="1 2">
    <name type="scientific">Microvirga tunisiensis</name>
    <dbReference type="NCBI Taxonomy" id="2108360"/>
    <lineage>
        <taxon>Bacteria</taxon>
        <taxon>Pseudomonadati</taxon>
        <taxon>Pseudomonadota</taxon>
        <taxon>Alphaproteobacteria</taxon>
        <taxon>Hyphomicrobiales</taxon>
        <taxon>Methylobacteriaceae</taxon>
        <taxon>Microvirga</taxon>
    </lineage>
</organism>
<gene>
    <name evidence="1" type="ORF">FS320_29700</name>
</gene>
<dbReference type="OrthoDB" id="8477976at2"/>
<protein>
    <submittedName>
        <fullName evidence="1">Uncharacterized protein</fullName>
    </submittedName>
</protein>
<sequence length="127" mass="14200">MREHILGLRRNPYISALMAAEMMNRDKAQIESRLGRNLSQSEFYLSHFFGVDSASKFIALVDDTPKKSAPDAFPAAAKANKSLFFAKKGKKTQQLSVAEVYDKIDGMIDKRLSRYSTVSTRSADASF</sequence>
<proteinExistence type="predicted"/>
<keyword evidence="2" id="KW-1185">Reference proteome</keyword>
<dbReference type="EMBL" id="VOSK01000204">
    <property type="protein sequence ID" value="MPR29164.1"/>
    <property type="molecule type" value="Genomic_DNA"/>
</dbReference>
<accession>A0A5N7MST0</accession>
<reference evidence="1 2" key="1">
    <citation type="journal article" date="2019" name="Syst. Appl. Microbiol.">
        <title>Microvirga tunisiensis sp. nov., a root nodule symbiotic bacterium isolated from Lupinus micranthus and L. luteus grown in Northern Tunisia.</title>
        <authorList>
            <person name="Msaddak A."/>
            <person name="Rejili M."/>
            <person name="Duran D."/>
            <person name="Mars M."/>
            <person name="Palacios J.M."/>
            <person name="Ruiz-Argueso T."/>
            <person name="Rey L."/>
            <person name="Imperial J."/>
        </authorList>
    </citation>
    <scope>NUCLEOTIDE SEQUENCE [LARGE SCALE GENOMIC DNA]</scope>
    <source>
        <strain evidence="1 2">Lmie10</strain>
    </source>
</reference>
<evidence type="ECO:0000313" key="1">
    <source>
        <dbReference type="EMBL" id="MPR29164.1"/>
    </source>
</evidence>
<evidence type="ECO:0000313" key="2">
    <source>
        <dbReference type="Proteomes" id="UP000403266"/>
    </source>
</evidence>
<dbReference type="AlphaFoldDB" id="A0A5N7MST0"/>
<comment type="caution">
    <text evidence="1">The sequence shown here is derived from an EMBL/GenBank/DDBJ whole genome shotgun (WGS) entry which is preliminary data.</text>
</comment>
<dbReference type="Gene3D" id="1.10.530.10">
    <property type="match status" value="1"/>
</dbReference>
<dbReference type="Proteomes" id="UP000403266">
    <property type="component" value="Unassembled WGS sequence"/>
</dbReference>
<name>A0A5N7MST0_9HYPH</name>